<accession>A0A916XDL4</accession>
<dbReference type="CDD" id="cd01829">
    <property type="entry name" value="SGNH_hydrolase_peri2"/>
    <property type="match status" value="1"/>
</dbReference>
<protein>
    <recommendedName>
        <fullName evidence="5">DUF459 domain-containing protein</fullName>
    </recommendedName>
</protein>
<evidence type="ECO:0000256" key="1">
    <source>
        <dbReference type="SAM" id="MobiDB-lite"/>
    </source>
</evidence>
<feature type="signal peptide" evidence="2">
    <location>
        <begin position="1"/>
        <end position="26"/>
    </location>
</feature>
<feature type="region of interest" description="Disordered" evidence="1">
    <location>
        <begin position="28"/>
        <end position="140"/>
    </location>
</feature>
<reference evidence="3" key="2">
    <citation type="submission" date="2020-09" db="EMBL/GenBank/DDBJ databases">
        <authorList>
            <person name="Sun Q."/>
            <person name="Zhou Y."/>
        </authorList>
    </citation>
    <scope>NUCLEOTIDE SEQUENCE</scope>
    <source>
        <strain evidence="3">CGMCC 1.12919</strain>
    </source>
</reference>
<feature type="compositionally biased region" description="Pro residues" evidence="1">
    <location>
        <begin position="41"/>
        <end position="60"/>
    </location>
</feature>
<dbReference type="SUPFAM" id="SSF52266">
    <property type="entry name" value="SGNH hydrolase"/>
    <property type="match status" value="1"/>
</dbReference>
<dbReference type="Pfam" id="PF04311">
    <property type="entry name" value="DUF459"/>
    <property type="match status" value="1"/>
</dbReference>
<dbReference type="InterPro" id="IPR007407">
    <property type="entry name" value="DUF459"/>
</dbReference>
<dbReference type="GO" id="GO:0016788">
    <property type="term" value="F:hydrolase activity, acting on ester bonds"/>
    <property type="evidence" value="ECO:0007669"/>
    <property type="project" value="UniProtKB-ARBA"/>
</dbReference>
<dbReference type="RefSeq" id="WP_188609326.1">
    <property type="nucleotide sequence ID" value="NZ_BMGG01000004.1"/>
</dbReference>
<feature type="compositionally biased region" description="Basic and acidic residues" evidence="1">
    <location>
        <begin position="100"/>
        <end position="119"/>
    </location>
</feature>
<dbReference type="Gene3D" id="3.40.50.1110">
    <property type="entry name" value="SGNH hydrolase"/>
    <property type="match status" value="1"/>
</dbReference>
<dbReference type="Proteomes" id="UP000637002">
    <property type="component" value="Unassembled WGS sequence"/>
</dbReference>
<dbReference type="AlphaFoldDB" id="A0A916XDL4"/>
<feature type="chain" id="PRO_5037955443" description="DUF459 domain-containing protein" evidence="2">
    <location>
        <begin position="27"/>
        <end position="461"/>
    </location>
</feature>
<name>A0A916XDL4_9HYPH</name>
<dbReference type="InterPro" id="IPR051532">
    <property type="entry name" value="Ester_Hydrolysis_Enzymes"/>
</dbReference>
<proteinExistence type="predicted"/>
<organism evidence="3 4">
    <name type="scientific">Chelatococcus reniformis</name>
    <dbReference type="NCBI Taxonomy" id="1494448"/>
    <lineage>
        <taxon>Bacteria</taxon>
        <taxon>Pseudomonadati</taxon>
        <taxon>Pseudomonadota</taxon>
        <taxon>Alphaproteobacteria</taxon>
        <taxon>Hyphomicrobiales</taxon>
        <taxon>Chelatococcaceae</taxon>
        <taxon>Chelatococcus</taxon>
    </lineage>
</organism>
<evidence type="ECO:0000313" key="3">
    <source>
        <dbReference type="EMBL" id="GGC63900.1"/>
    </source>
</evidence>
<sequence>MTHRRLVALLCAVLTCLVTGGPTVSALDSDLRSPLFQRSGRPPPRQYRPPPVPQRPPPPRGFFESLFGGAPPPAAAPARPTRPTYVHRPYYRPLQAEPSPRADYRRLRSQRADEADRARSIRRNASRFDGQARRAARRPAREVVKPKINPSTFIVVFGDSLGQSLAEGLDAAMSDNQDVAVTARTSGEASLARPEPYDLAKAAQEALAGQDKMSIAVIMVGTNDRQPIKDGETVVTPGSERWLQIYSSRVTDLVKTFVDRKIPVIWTGQPPMKDDKLAGEMAALNTLDRGLVERAGGVFVDVWEAFVDPDNRYSAYGPDVSGEKIKLRTNDGIHFTKAGERKLAHFVTVEIRRILDLRAAVAGLPIRPSTLDPADPAELVDRQMTTLPEPPGSVGLTVKPLAGPILPLTEIEVTPGGVLLAAAPKATGDASVLIERVFGEGHAVDPRPGRADDFRWPKQGS</sequence>
<evidence type="ECO:0008006" key="5">
    <source>
        <dbReference type="Google" id="ProtNLM"/>
    </source>
</evidence>
<evidence type="ECO:0000313" key="4">
    <source>
        <dbReference type="Proteomes" id="UP000637002"/>
    </source>
</evidence>
<keyword evidence="4" id="KW-1185">Reference proteome</keyword>
<reference evidence="3" key="1">
    <citation type="journal article" date="2014" name="Int. J. Syst. Evol. Microbiol.">
        <title>Complete genome sequence of Corynebacterium casei LMG S-19264T (=DSM 44701T), isolated from a smear-ripened cheese.</title>
        <authorList>
            <consortium name="US DOE Joint Genome Institute (JGI-PGF)"/>
            <person name="Walter F."/>
            <person name="Albersmeier A."/>
            <person name="Kalinowski J."/>
            <person name="Ruckert C."/>
        </authorList>
    </citation>
    <scope>NUCLEOTIDE SEQUENCE</scope>
    <source>
        <strain evidence="3">CGMCC 1.12919</strain>
    </source>
</reference>
<comment type="caution">
    <text evidence="3">The sequence shown here is derived from an EMBL/GenBank/DDBJ whole genome shotgun (WGS) entry which is preliminary data.</text>
</comment>
<dbReference type="EMBL" id="BMGG01000004">
    <property type="protein sequence ID" value="GGC63900.1"/>
    <property type="molecule type" value="Genomic_DNA"/>
</dbReference>
<evidence type="ECO:0000256" key="2">
    <source>
        <dbReference type="SAM" id="SignalP"/>
    </source>
</evidence>
<keyword evidence="2" id="KW-0732">Signal</keyword>
<dbReference type="InterPro" id="IPR036514">
    <property type="entry name" value="SGNH_hydro_sf"/>
</dbReference>
<dbReference type="PANTHER" id="PTHR30383">
    <property type="entry name" value="THIOESTERASE 1/PROTEASE 1/LYSOPHOSPHOLIPASE L1"/>
    <property type="match status" value="1"/>
</dbReference>
<gene>
    <name evidence="3" type="ORF">GCM10010994_23100</name>
</gene>